<keyword evidence="9 10" id="KW-0275">Fatty acid biosynthesis</keyword>
<evidence type="ECO:0000256" key="9">
    <source>
        <dbReference type="ARBA" id="ARBA00023160"/>
    </source>
</evidence>
<evidence type="ECO:0000256" key="2">
    <source>
        <dbReference type="ARBA" id="ARBA00022516"/>
    </source>
</evidence>
<keyword evidence="4 10" id="KW-0812">Transmembrane</keyword>
<dbReference type="PANTHER" id="PTHR11157:SF28">
    <property type="entry name" value="ELONGATION OF VERY LONG CHAIN FATTY ACIDS PROTEIN"/>
    <property type="match status" value="1"/>
</dbReference>
<dbReference type="GeneID" id="107225545"/>
<dbReference type="InParanoid" id="A0A6J0C505"/>
<feature type="transmembrane region" description="Helical" evidence="10">
    <location>
        <begin position="145"/>
        <end position="162"/>
    </location>
</feature>
<evidence type="ECO:0000256" key="8">
    <source>
        <dbReference type="ARBA" id="ARBA00023136"/>
    </source>
</evidence>
<keyword evidence="7 10" id="KW-0443">Lipid metabolism</keyword>
<name>A0A6J0C505_NEOLC</name>
<keyword evidence="2 10" id="KW-0444">Lipid biosynthesis</keyword>
<comment type="similarity">
    <text evidence="10">Belongs to the ELO family.</text>
</comment>
<dbReference type="GO" id="GO:0034625">
    <property type="term" value="P:fatty acid elongation, monounsaturated fatty acid"/>
    <property type="evidence" value="ECO:0007669"/>
    <property type="project" value="TreeGrafter"/>
</dbReference>
<comment type="subcellular location">
    <subcellularLocation>
        <location evidence="1">Membrane</location>
        <topology evidence="1">Multi-pass membrane protein</topology>
    </subcellularLocation>
</comment>
<reference evidence="12" key="1">
    <citation type="submission" date="2025-04" db="UniProtKB">
        <authorList>
            <consortium name="RefSeq"/>
        </authorList>
    </citation>
    <scope>IDENTIFICATION</scope>
    <source>
        <tissue evidence="13">Thorax and Abdomen</tissue>
        <tissue evidence="12">Whole body</tissue>
    </source>
</reference>
<evidence type="ECO:0000256" key="3">
    <source>
        <dbReference type="ARBA" id="ARBA00022679"/>
    </source>
</evidence>
<keyword evidence="3 10" id="KW-0808">Transferase</keyword>
<evidence type="ECO:0000256" key="1">
    <source>
        <dbReference type="ARBA" id="ARBA00004141"/>
    </source>
</evidence>
<sequence>MKMLDDLLGWLHPPYNNIDPRTNEWFLLSGAGPITIILVAYIYICTSAGERFMKDKQPYDLRKILIVYNFIQILISIYIFKEGLMAGWLYHFSYTCQPNDYSESEVAIRIARACHSYFLVKLFELLDTLFFVLRKKQRQITFLHLYHHTVMLLSTWVGTRYFSGTLHLTFLGLANSFVHIIMYGYYMLTAFGPEMQKSLMAWKKYLTIMQIVQFGAVGIHAAQIFFIECDVSKLLATLVCLNSIIFIYLFSSFYIQNYCKSDTNHVRNTSSSKTGYTSKKSE</sequence>
<protein>
    <recommendedName>
        <fullName evidence="10">Elongation of very long chain fatty acids protein</fullName>
        <ecNumber evidence="10">2.3.1.199</ecNumber>
    </recommendedName>
    <alternativeName>
        <fullName evidence="10">Very-long-chain 3-oxoacyl-CoA synthase</fullName>
    </alternativeName>
</protein>
<dbReference type="InterPro" id="IPR002076">
    <property type="entry name" value="ELO_fam"/>
</dbReference>
<dbReference type="GO" id="GO:0034626">
    <property type="term" value="P:fatty acid elongation, polyunsaturated fatty acid"/>
    <property type="evidence" value="ECO:0007669"/>
    <property type="project" value="TreeGrafter"/>
</dbReference>
<evidence type="ECO:0000313" key="12">
    <source>
        <dbReference type="RefSeq" id="XP_015521540.1"/>
    </source>
</evidence>
<evidence type="ECO:0000256" key="5">
    <source>
        <dbReference type="ARBA" id="ARBA00022832"/>
    </source>
</evidence>
<evidence type="ECO:0000256" key="4">
    <source>
        <dbReference type="ARBA" id="ARBA00022692"/>
    </source>
</evidence>
<feature type="transmembrane region" description="Helical" evidence="10">
    <location>
        <begin position="65"/>
        <end position="90"/>
    </location>
</feature>
<organism evidence="11 12">
    <name type="scientific">Neodiprion lecontei</name>
    <name type="common">Redheaded pine sawfly</name>
    <dbReference type="NCBI Taxonomy" id="441921"/>
    <lineage>
        <taxon>Eukaryota</taxon>
        <taxon>Metazoa</taxon>
        <taxon>Ecdysozoa</taxon>
        <taxon>Arthropoda</taxon>
        <taxon>Hexapoda</taxon>
        <taxon>Insecta</taxon>
        <taxon>Pterygota</taxon>
        <taxon>Neoptera</taxon>
        <taxon>Endopterygota</taxon>
        <taxon>Hymenoptera</taxon>
        <taxon>Tenthredinoidea</taxon>
        <taxon>Diprionidae</taxon>
        <taxon>Diprioninae</taxon>
        <taxon>Neodiprion</taxon>
    </lineage>
</organism>
<evidence type="ECO:0000313" key="13">
    <source>
        <dbReference type="RefSeq" id="XP_046587953.1"/>
    </source>
</evidence>
<feature type="transmembrane region" description="Helical" evidence="10">
    <location>
        <begin position="208"/>
        <end position="227"/>
    </location>
</feature>
<evidence type="ECO:0000256" key="10">
    <source>
        <dbReference type="RuleBase" id="RU361115"/>
    </source>
</evidence>
<feature type="transmembrane region" description="Helical" evidence="10">
    <location>
        <begin position="25"/>
        <end position="44"/>
    </location>
</feature>
<dbReference type="PANTHER" id="PTHR11157">
    <property type="entry name" value="FATTY ACID ACYL TRANSFERASE-RELATED"/>
    <property type="match status" value="1"/>
</dbReference>
<dbReference type="GO" id="GO:0030148">
    <property type="term" value="P:sphingolipid biosynthetic process"/>
    <property type="evidence" value="ECO:0007669"/>
    <property type="project" value="TreeGrafter"/>
</dbReference>
<proteinExistence type="inferred from homology"/>
<dbReference type="RefSeq" id="XP_046587953.1">
    <property type="nucleotide sequence ID" value="XM_046731997.1"/>
</dbReference>
<dbReference type="GO" id="GO:0042761">
    <property type="term" value="P:very long-chain fatty acid biosynthetic process"/>
    <property type="evidence" value="ECO:0007669"/>
    <property type="project" value="TreeGrafter"/>
</dbReference>
<keyword evidence="11" id="KW-1185">Reference proteome</keyword>
<feature type="transmembrane region" description="Helical" evidence="10">
    <location>
        <begin position="233"/>
        <end position="255"/>
    </location>
</feature>
<dbReference type="GO" id="GO:0005789">
    <property type="term" value="C:endoplasmic reticulum membrane"/>
    <property type="evidence" value="ECO:0007669"/>
    <property type="project" value="TreeGrafter"/>
</dbReference>
<dbReference type="AlphaFoldDB" id="A0A6J0C505"/>
<dbReference type="OrthoDB" id="434092at2759"/>
<keyword evidence="8 10" id="KW-0472">Membrane</keyword>
<evidence type="ECO:0000256" key="7">
    <source>
        <dbReference type="ARBA" id="ARBA00023098"/>
    </source>
</evidence>
<evidence type="ECO:0000256" key="6">
    <source>
        <dbReference type="ARBA" id="ARBA00022989"/>
    </source>
</evidence>
<dbReference type="GO" id="GO:0019367">
    <property type="term" value="P:fatty acid elongation, saturated fatty acid"/>
    <property type="evidence" value="ECO:0007669"/>
    <property type="project" value="TreeGrafter"/>
</dbReference>
<evidence type="ECO:0000313" key="11">
    <source>
        <dbReference type="Proteomes" id="UP000829291"/>
    </source>
</evidence>
<dbReference type="RefSeq" id="XP_015521540.1">
    <property type="nucleotide sequence ID" value="XM_015666054.1"/>
</dbReference>
<dbReference type="Proteomes" id="UP000829291">
    <property type="component" value="Chromosome 2"/>
</dbReference>
<comment type="catalytic activity">
    <reaction evidence="10">
        <text>a very-long-chain acyl-CoA + malonyl-CoA + H(+) = a very-long-chain 3-oxoacyl-CoA + CO2 + CoA</text>
        <dbReference type="Rhea" id="RHEA:32727"/>
        <dbReference type="ChEBI" id="CHEBI:15378"/>
        <dbReference type="ChEBI" id="CHEBI:16526"/>
        <dbReference type="ChEBI" id="CHEBI:57287"/>
        <dbReference type="ChEBI" id="CHEBI:57384"/>
        <dbReference type="ChEBI" id="CHEBI:90725"/>
        <dbReference type="ChEBI" id="CHEBI:90736"/>
        <dbReference type="EC" id="2.3.1.199"/>
    </reaction>
</comment>
<dbReference type="EC" id="2.3.1.199" evidence="10"/>
<keyword evidence="5 10" id="KW-0276">Fatty acid metabolism</keyword>
<dbReference type="KEGG" id="nlo:107225545"/>
<dbReference type="GO" id="GO:0009922">
    <property type="term" value="F:fatty acid elongase activity"/>
    <property type="evidence" value="ECO:0007669"/>
    <property type="project" value="UniProtKB-EC"/>
</dbReference>
<dbReference type="Pfam" id="PF01151">
    <property type="entry name" value="ELO"/>
    <property type="match status" value="1"/>
</dbReference>
<gene>
    <name evidence="12 13" type="primary">LOC107225545</name>
</gene>
<accession>A0A6J0C505</accession>
<feature type="transmembrane region" description="Helical" evidence="10">
    <location>
        <begin position="168"/>
        <end position="188"/>
    </location>
</feature>
<keyword evidence="6 10" id="KW-1133">Transmembrane helix</keyword>